<gene>
    <name evidence="6" type="ORF">K1I37_06615</name>
</gene>
<dbReference type="Pfam" id="PF00083">
    <property type="entry name" value="Sugar_tr"/>
    <property type="match status" value="1"/>
</dbReference>
<keyword evidence="4" id="KW-1133">Transmembrane helix</keyword>
<dbReference type="PROSITE" id="PS50850">
    <property type="entry name" value="MFS"/>
    <property type="match status" value="1"/>
</dbReference>
<dbReference type="InterPro" id="IPR005829">
    <property type="entry name" value="Sugar_transporter_CS"/>
</dbReference>
<dbReference type="PROSITE" id="PS00217">
    <property type="entry name" value="SUGAR_TRANSPORT_2"/>
    <property type="match status" value="1"/>
</dbReference>
<dbReference type="InterPro" id="IPR005828">
    <property type="entry name" value="MFS_sugar_transport-like"/>
</dbReference>
<evidence type="ECO:0000313" key="7">
    <source>
        <dbReference type="Proteomes" id="UP000829401"/>
    </source>
</evidence>
<dbReference type="GO" id="GO:0046943">
    <property type="term" value="F:carboxylic acid transmembrane transporter activity"/>
    <property type="evidence" value="ECO:0007669"/>
    <property type="project" value="TreeGrafter"/>
</dbReference>
<dbReference type="STRING" id="1356854.N007_02795"/>
<accession>T0DSV9</accession>
<dbReference type="EMBL" id="CP080467">
    <property type="protein sequence ID" value="UNO50145.1"/>
    <property type="molecule type" value="Genomic_DNA"/>
</dbReference>
<keyword evidence="7" id="KW-1185">Reference proteome</keyword>
<keyword evidence="5" id="KW-0472">Membrane</keyword>
<reference evidence="7" key="1">
    <citation type="journal article" date="2022" name="G3 (Bethesda)">
        <title>Unveiling the complete genome sequence of Alicyclobacillus acidoterrestris DSM 3922T, a taint-producing strain.</title>
        <authorList>
            <person name="Leonardo I.C."/>
            <person name="Barreto Crespo M.T."/>
            <person name="Gaspar F.B."/>
        </authorList>
    </citation>
    <scope>NUCLEOTIDE SEQUENCE [LARGE SCALE GENOMIC DNA]</scope>
    <source>
        <strain evidence="7">DSM 3922</strain>
    </source>
</reference>
<accession>A0A9E6ZGN7</accession>
<dbReference type="CDD" id="cd17316">
    <property type="entry name" value="MFS_SV2_like"/>
    <property type="match status" value="1"/>
</dbReference>
<evidence type="ECO:0000256" key="4">
    <source>
        <dbReference type="ARBA" id="ARBA00022989"/>
    </source>
</evidence>
<keyword evidence="2" id="KW-0813">Transport</keyword>
<comment type="subcellular location">
    <subcellularLocation>
        <location evidence="1">Cell membrane</location>
        <topology evidence="1">Multi-pass membrane protein</topology>
    </subcellularLocation>
</comment>
<dbReference type="PANTHER" id="PTHR23508">
    <property type="entry name" value="CARBOXYLIC ACID TRANSPORTER PROTEIN HOMOLOG"/>
    <property type="match status" value="1"/>
</dbReference>
<evidence type="ECO:0000256" key="3">
    <source>
        <dbReference type="ARBA" id="ARBA00022692"/>
    </source>
</evidence>
<proteinExistence type="predicted"/>
<evidence type="ECO:0000256" key="2">
    <source>
        <dbReference type="ARBA" id="ARBA00022448"/>
    </source>
</evidence>
<evidence type="ECO:0000256" key="1">
    <source>
        <dbReference type="ARBA" id="ARBA00004651"/>
    </source>
</evidence>
<sequence length="452" mass="49519">MADYNAVVAEDDHPVTRQQWKWTAVASMANYIDAGSIVAGGSGLTLWTAQFHMGNTLVGMLGAFSSNAISAGVGALIGGRICDVYGRKKIYAWDLLVYAFGILWIVFAMKAWMLFVGYVIVGLAVGADVPASWTLIAELAPRKSRGKLSGFAQVLWNMGPVITLLLALALSRLGLLGIRLLFVHLLILAIITWFMRRGVVESDRWKAAVEKERKSQTSRRVSNARAPRSGFRELVSSRANVGALVFCILMYGLWNLVAGTNGFFLPYILQTVGSESQATSVELQCFNFLLTVLATILVFMPLNDRVNRRLLFTISSVLQVVAFLLFVFFHLNTWIALANIILYGIGFGFGQQPFFQLWSGELFPTRLRSTAQGFMFAVVRIGLGLWSFVVPVLTATGFHTLALILTLMLVVSGLIGIIFAPKTEGKSLEQIEAERSKGASPLSPSDYVSPSN</sequence>
<keyword evidence="3" id="KW-0812">Transmembrane</keyword>
<name>T0DSV9_ALIAG</name>
<organism evidence="6 7">
    <name type="scientific">Alicyclobacillus acidoterrestris (strain ATCC 49025 / DSM 3922 / CIP 106132 / NCIMB 13137 / GD3B)</name>
    <dbReference type="NCBI Taxonomy" id="1356854"/>
    <lineage>
        <taxon>Bacteria</taxon>
        <taxon>Bacillati</taxon>
        <taxon>Bacillota</taxon>
        <taxon>Bacilli</taxon>
        <taxon>Bacillales</taxon>
        <taxon>Alicyclobacillaceae</taxon>
        <taxon>Alicyclobacillus</taxon>
    </lineage>
</organism>
<dbReference type="RefSeq" id="WP_021295319.1">
    <property type="nucleotide sequence ID" value="NZ_AURB01000057.1"/>
</dbReference>
<dbReference type="Gene3D" id="1.20.1250.20">
    <property type="entry name" value="MFS general substrate transporter like domains"/>
    <property type="match status" value="1"/>
</dbReference>
<dbReference type="KEGG" id="aaco:K1I37_06615"/>
<dbReference type="PANTHER" id="PTHR23508:SF10">
    <property type="entry name" value="CARBOXYLIC ACID TRANSPORTER PROTEIN HOMOLOG"/>
    <property type="match status" value="1"/>
</dbReference>
<dbReference type="GO" id="GO:0005886">
    <property type="term" value="C:plasma membrane"/>
    <property type="evidence" value="ECO:0007669"/>
    <property type="project" value="UniProtKB-SubCell"/>
</dbReference>
<evidence type="ECO:0000256" key="5">
    <source>
        <dbReference type="ARBA" id="ARBA00023136"/>
    </source>
</evidence>
<dbReference type="SUPFAM" id="SSF103473">
    <property type="entry name" value="MFS general substrate transporter"/>
    <property type="match status" value="1"/>
</dbReference>
<dbReference type="OrthoDB" id="3252866at2"/>
<evidence type="ECO:0000313" key="6">
    <source>
        <dbReference type="EMBL" id="UNO50145.1"/>
    </source>
</evidence>
<dbReference type="AlphaFoldDB" id="T0DSV9"/>
<protein>
    <submittedName>
        <fullName evidence="6">MFS transporter</fullName>
    </submittedName>
</protein>
<dbReference type="Proteomes" id="UP000829401">
    <property type="component" value="Chromosome"/>
</dbReference>
<dbReference type="eggNOG" id="COG0477">
    <property type="taxonomic scope" value="Bacteria"/>
</dbReference>
<dbReference type="InterPro" id="IPR020846">
    <property type="entry name" value="MFS_dom"/>
</dbReference>
<dbReference type="InterPro" id="IPR036259">
    <property type="entry name" value="MFS_trans_sf"/>
</dbReference>